<evidence type="ECO:0008006" key="3">
    <source>
        <dbReference type="Google" id="ProtNLM"/>
    </source>
</evidence>
<accession>A0AAV4M986</accession>
<dbReference type="EMBL" id="BPLR01019395">
    <property type="protein sequence ID" value="GIX67394.1"/>
    <property type="molecule type" value="Genomic_DNA"/>
</dbReference>
<organism evidence="1 2">
    <name type="scientific">Caerostris extrusa</name>
    <name type="common">Bark spider</name>
    <name type="synonym">Caerostris bankana</name>
    <dbReference type="NCBI Taxonomy" id="172846"/>
    <lineage>
        <taxon>Eukaryota</taxon>
        <taxon>Metazoa</taxon>
        <taxon>Ecdysozoa</taxon>
        <taxon>Arthropoda</taxon>
        <taxon>Chelicerata</taxon>
        <taxon>Arachnida</taxon>
        <taxon>Araneae</taxon>
        <taxon>Araneomorphae</taxon>
        <taxon>Entelegynae</taxon>
        <taxon>Araneoidea</taxon>
        <taxon>Araneidae</taxon>
        <taxon>Caerostris</taxon>
    </lineage>
</organism>
<gene>
    <name evidence="1" type="ORF">CEXT_41871</name>
</gene>
<sequence>MFLFASTGKKLVANHTVEGAPSLPSPALQGKLLGEEFPMSKVCGDLPNATVLLILSDGWTEEALEIGSSKRECLKL</sequence>
<dbReference type="Proteomes" id="UP001054945">
    <property type="component" value="Unassembled WGS sequence"/>
</dbReference>
<proteinExistence type="predicted"/>
<keyword evidence="2" id="KW-1185">Reference proteome</keyword>
<dbReference type="AlphaFoldDB" id="A0AAV4M986"/>
<evidence type="ECO:0000313" key="2">
    <source>
        <dbReference type="Proteomes" id="UP001054945"/>
    </source>
</evidence>
<reference evidence="1 2" key="1">
    <citation type="submission" date="2021-06" db="EMBL/GenBank/DDBJ databases">
        <title>Caerostris extrusa draft genome.</title>
        <authorList>
            <person name="Kono N."/>
            <person name="Arakawa K."/>
        </authorList>
    </citation>
    <scope>NUCLEOTIDE SEQUENCE [LARGE SCALE GENOMIC DNA]</scope>
</reference>
<name>A0AAV4M986_CAEEX</name>
<comment type="caution">
    <text evidence="1">The sequence shown here is derived from an EMBL/GenBank/DDBJ whole genome shotgun (WGS) entry which is preliminary data.</text>
</comment>
<protein>
    <recommendedName>
        <fullName evidence="3">PPM-type phosphatase domain-containing protein</fullName>
    </recommendedName>
</protein>
<evidence type="ECO:0000313" key="1">
    <source>
        <dbReference type="EMBL" id="GIX67394.1"/>
    </source>
</evidence>